<dbReference type="EMBL" id="JAXQNO010000001">
    <property type="protein sequence ID" value="KAK4804754.1"/>
    <property type="molecule type" value="Genomic_DNA"/>
</dbReference>
<proteinExistence type="predicted"/>
<protein>
    <submittedName>
        <fullName evidence="1">Uncharacterized protein</fullName>
    </submittedName>
</protein>
<organism evidence="1 2">
    <name type="scientific">Trapa natans</name>
    <name type="common">Water chestnut</name>
    <dbReference type="NCBI Taxonomy" id="22666"/>
    <lineage>
        <taxon>Eukaryota</taxon>
        <taxon>Viridiplantae</taxon>
        <taxon>Streptophyta</taxon>
        <taxon>Embryophyta</taxon>
        <taxon>Tracheophyta</taxon>
        <taxon>Spermatophyta</taxon>
        <taxon>Magnoliopsida</taxon>
        <taxon>eudicotyledons</taxon>
        <taxon>Gunneridae</taxon>
        <taxon>Pentapetalae</taxon>
        <taxon>rosids</taxon>
        <taxon>malvids</taxon>
        <taxon>Myrtales</taxon>
        <taxon>Lythraceae</taxon>
        <taxon>Trapa</taxon>
    </lineage>
</organism>
<evidence type="ECO:0000313" key="2">
    <source>
        <dbReference type="Proteomes" id="UP001346149"/>
    </source>
</evidence>
<dbReference type="PANTHER" id="PTHR37763">
    <property type="entry name" value="EXOSOME COMPLEX EXONUCLEASE"/>
    <property type="match status" value="1"/>
</dbReference>
<keyword evidence="2" id="KW-1185">Reference proteome</keyword>
<accession>A0AAN7RFP3</accession>
<sequence length="417" mass="47263">MAYRHVVSKLYGKEHVKGKKNGLLNTLLYHSVVEEPHEVLLPAACHKNAYAKMSKLSHLLKDLDEVDGRLVNINDDSTVFDSLLEHKMHKFKSLVRAFIGSPVVQLNLKRSSMASSLGSSSAPSGYFSQSCDRQPIIIHSLTQVNDLLKVSPQQRKLVRQTICAQVTQQKIWMGAITEILNYLKMDLDYFIQKCPSKSISWGQQIVSACLKFLEETGTNSEWMRLRPTKSLEAPDLRKWGDVLEMFNHLINCLSREEGLMPHIRKLEEMKEGLIQIRDVLVDKNIGYNDSRHQDILLQKKLSNSFGHSSPCFFTLLYYYLYGRIGTISVDLQGGVCGAADGSNMSIYMGRILTSAQEHSLWNGIKQLDKVLGLFKFVWEISGMKGNLELQGHLWCVEAEDSVLAYRGNSFVLHGIRQ</sequence>
<dbReference type="AlphaFoldDB" id="A0AAN7RFP3"/>
<gene>
    <name evidence="1" type="ORF">SAY86_004571</name>
</gene>
<name>A0AAN7RFP3_TRANT</name>
<dbReference type="Proteomes" id="UP001346149">
    <property type="component" value="Unassembled WGS sequence"/>
</dbReference>
<reference evidence="1 2" key="1">
    <citation type="journal article" date="2023" name="Hortic Res">
        <title>Pangenome of water caltrop reveals structural variations and asymmetric subgenome divergence after allopolyploidization.</title>
        <authorList>
            <person name="Zhang X."/>
            <person name="Chen Y."/>
            <person name="Wang L."/>
            <person name="Yuan Y."/>
            <person name="Fang M."/>
            <person name="Shi L."/>
            <person name="Lu R."/>
            <person name="Comes H.P."/>
            <person name="Ma Y."/>
            <person name="Chen Y."/>
            <person name="Huang G."/>
            <person name="Zhou Y."/>
            <person name="Zheng Z."/>
            <person name="Qiu Y."/>
        </authorList>
    </citation>
    <scope>NUCLEOTIDE SEQUENCE [LARGE SCALE GENOMIC DNA]</scope>
    <source>
        <strain evidence="1">F231</strain>
    </source>
</reference>
<evidence type="ECO:0000313" key="1">
    <source>
        <dbReference type="EMBL" id="KAK4804754.1"/>
    </source>
</evidence>
<dbReference type="PANTHER" id="PTHR37763:SF1">
    <property type="entry name" value="EXOSOME COMPLEX EXONUCLEASE"/>
    <property type="match status" value="1"/>
</dbReference>
<comment type="caution">
    <text evidence="1">The sequence shown here is derived from an EMBL/GenBank/DDBJ whole genome shotgun (WGS) entry which is preliminary data.</text>
</comment>